<keyword evidence="8" id="KW-1185">Reference proteome</keyword>
<feature type="domain" description="Matrin-type" evidence="6">
    <location>
        <begin position="113"/>
        <end position="143"/>
    </location>
</feature>
<dbReference type="PROSITE" id="PS50171">
    <property type="entry name" value="ZF_MATRIN"/>
    <property type="match status" value="1"/>
</dbReference>
<reference evidence="7 8" key="1">
    <citation type="journal article" date="2019" name="Gigascience">
        <title>Whole-genome sequence of the oriental lung fluke Paragonimus westermani.</title>
        <authorList>
            <person name="Oey H."/>
            <person name="Zakrzewski M."/>
            <person name="Narain K."/>
            <person name="Devi K.R."/>
            <person name="Agatsuma T."/>
            <person name="Nawaratna S."/>
            <person name="Gobert G.N."/>
            <person name="Jones M.K."/>
            <person name="Ragan M.A."/>
            <person name="McManus D.P."/>
            <person name="Krause L."/>
        </authorList>
    </citation>
    <scope>NUCLEOTIDE SEQUENCE [LARGE SCALE GENOMIC DNA]</scope>
    <source>
        <strain evidence="7 8">IND2009</strain>
    </source>
</reference>
<feature type="non-terminal residue" evidence="7">
    <location>
        <position position="1"/>
    </location>
</feature>
<dbReference type="GO" id="GO:0005634">
    <property type="term" value="C:nucleus"/>
    <property type="evidence" value="ECO:0007669"/>
    <property type="project" value="UniProtKB-SubCell"/>
</dbReference>
<dbReference type="InterPro" id="IPR022755">
    <property type="entry name" value="Znf_C2H2_jaz"/>
</dbReference>
<dbReference type="SMART" id="SM00451">
    <property type="entry name" value="ZnF_U1"/>
    <property type="match status" value="2"/>
</dbReference>
<evidence type="ECO:0000313" key="7">
    <source>
        <dbReference type="EMBL" id="KAA3670397.1"/>
    </source>
</evidence>
<dbReference type="InterPro" id="IPR003604">
    <property type="entry name" value="Matrin/U1-like-C_Znf_C2H2"/>
</dbReference>
<evidence type="ECO:0000256" key="3">
    <source>
        <dbReference type="ARBA" id="ARBA00022771"/>
    </source>
</evidence>
<evidence type="ECO:0000259" key="6">
    <source>
        <dbReference type="PROSITE" id="PS50171"/>
    </source>
</evidence>
<dbReference type="SMART" id="SM00355">
    <property type="entry name" value="ZnF_C2H2"/>
    <property type="match status" value="2"/>
</dbReference>
<keyword evidence="2" id="KW-0479">Metal-binding</keyword>
<gene>
    <name evidence="7" type="ORF">DEA37_0005771</name>
</gene>
<dbReference type="PROSITE" id="PS00028">
    <property type="entry name" value="ZINC_FINGER_C2H2_1"/>
    <property type="match status" value="1"/>
</dbReference>
<dbReference type="InterPro" id="IPR013087">
    <property type="entry name" value="Znf_C2H2_type"/>
</dbReference>
<evidence type="ECO:0000256" key="4">
    <source>
        <dbReference type="ARBA" id="ARBA00022833"/>
    </source>
</evidence>
<dbReference type="PANTHER" id="PTHR46786:SF1">
    <property type="entry name" value="ZINC FINGER MATRIN-TYPE PROTEIN 3"/>
    <property type="match status" value="1"/>
</dbReference>
<dbReference type="SUPFAM" id="SSF57667">
    <property type="entry name" value="beta-beta-alpha zinc fingers"/>
    <property type="match status" value="2"/>
</dbReference>
<name>A0A5J4N4N4_9TREM</name>
<proteinExistence type="predicted"/>
<comment type="subcellular location">
    <subcellularLocation>
        <location evidence="1">Nucleus</location>
    </subcellularLocation>
</comment>
<evidence type="ECO:0000256" key="1">
    <source>
        <dbReference type="ARBA" id="ARBA00004123"/>
    </source>
</evidence>
<accession>A0A5J4N4N4</accession>
<dbReference type="EMBL" id="QNGE01010871">
    <property type="protein sequence ID" value="KAA3670397.1"/>
    <property type="molecule type" value="Genomic_DNA"/>
</dbReference>
<comment type="caution">
    <text evidence="7">The sequence shown here is derived from an EMBL/GenBank/DDBJ whole genome shotgun (WGS) entry which is preliminary data.</text>
</comment>
<keyword evidence="3" id="KW-0863">Zinc-finger</keyword>
<dbReference type="PANTHER" id="PTHR46786">
    <property type="entry name" value="ZINC FINGER MATRIN-TYPE PROTEIN 3"/>
    <property type="match status" value="1"/>
</dbReference>
<protein>
    <recommendedName>
        <fullName evidence="6">Matrin-type domain-containing protein</fullName>
    </recommendedName>
</protein>
<keyword evidence="4" id="KW-0862">Zinc</keyword>
<evidence type="ECO:0000256" key="2">
    <source>
        <dbReference type="ARBA" id="ARBA00022723"/>
    </source>
</evidence>
<dbReference type="Pfam" id="PF12171">
    <property type="entry name" value="zf-C2H2_jaz"/>
    <property type="match status" value="2"/>
</dbReference>
<dbReference type="AlphaFoldDB" id="A0A5J4N4N4"/>
<sequence>LCFKFQSTPIENYCIVCGISCLSEQQLVSHESGKKHRTNCLKQVSNGITVIGRSSIISLPRQITPTGSNSPTPMKDDNPIHPLFVGGRTCTEVMEANIVRSNSPTEQSEPQGYYCSLCSVHLNSDYQMNEHLLGQRHQKRMRSTTSPFANADPVSVNESLPFINGKSVDYCQVTA</sequence>
<dbReference type="GO" id="GO:0003676">
    <property type="term" value="F:nucleic acid binding"/>
    <property type="evidence" value="ECO:0007669"/>
    <property type="project" value="InterPro"/>
</dbReference>
<keyword evidence="5" id="KW-0539">Nucleus</keyword>
<organism evidence="7 8">
    <name type="scientific">Paragonimus westermani</name>
    <dbReference type="NCBI Taxonomy" id="34504"/>
    <lineage>
        <taxon>Eukaryota</taxon>
        <taxon>Metazoa</taxon>
        <taxon>Spiralia</taxon>
        <taxon>Lophotrochozoa</taxon>
        <taxon>Platyhelminthes</taxon>
        <taxon>Trematoda</taxon>
        <taxon>Digenea</taxon>
        <taxon>Plagiorchiida</taxon>
        <taxon>Troglotremata</taxon>
        <taxon>Troglotrematidae</taxon>
        <taxon>Paragonimus</taxon>
    </lineage>
</organism>
<evidence type="ECO:0000256" key="5">
    <source>
        <dbReference type="ARBA" id="ARBA00023242"/>
    </source>
</evidence>
<evidence type="ECO:0000313" key="8">
    <source>
        <dbReference type="Proteomes" id="UP000324629"/>
    </source>
</evidence>
<dbReference type="Gene3D" id="3.30.160.60">
    <property type="entry name" value="Classic Zinc Finger"/>
    <property type="match status" value="2"/>
</dbReference>
<dbReference type="Proteomes" id="UP000324629">
    <property type="component" value="Unassembled WGS sequence"/>
</dbReference>
<dbReference type="GO" id="GO:0008270">
    <property type="term" value="F:zinc ion binding"/>
    <property type="evidence" value="ECO:0007669"/>
    <property type="project" value="UniProtKB-KW"/>
</dbReference>
<dbReference type="InterPro" id="IPR052644">
    <property type="entry name" value="ZMAT3"/>
</dbReference>
<dbReference type="InterPro" id="IPR000690">
    <property type="entry name" value="Matrin/U1-C_Znf_C2H2"/>
</dbReference>
<dbReference type="InterPro" id="IPR036236">
    <property type="entry name" value="Znf_C2H2_sf"/>
</dbReference>